<keyword evidence="6 8" id="KW-0742">SOS response</keyword>
<proteinExistence type="inferred from homology"/>
<dbReference type="Proteomes" id="UP000000486">
    <property type="component" value="Chromosome"/>
</dbReference>
<keyword evidence="3 8" id="KW-0227">DNA damage</keyword>
<sequence length="109" mass="11926">MTMKLIWDKFYVSIIFVLTCIVLGIILMCTVVGGGNDYSEVNVSEGDSLWALADQYAGKSDMAKADFVSWVEKENNLADGHVEAGESVVIPVHKTKLIKSDSTIQLANQ</sequence>
<keyword evidence="4 8" id="KW-0234">DNA repair</keyword>
<dbReference type="HAMAP" id="MF_02014">
    <property type="entry name" value="YneA"/>
    <property type="match status" value="1"/>
</dbReference>
<gene>
    <name evidence="8" type="primary">yneA</name>
    <name evidence="11" type="ordered locus">LMM7_1388</name>
</gene>
<dbReference type="GO" id="GO:0006281">
    <property type="term" value="P:DNA repair"/>
    <property type="evidence" value="ECO:0007669"/>
    <property type="project" value="UniProtKB-KW"/>
</dbReference>
<keyword evidence="9" id="KW-1133">Transmembrane helix</keyword>
<evidence type="ECO:0000313" key="11">
    <source>
        <dbReference type="EMBL" id="AEH92393.1"/>
    </source>
</evidence>
<accession>A0A0E0UWB0</accession>
<dbReference type="HOGENOM" id="CLU_136034_4_0_9"/>
<comment type="function">
    <text evidence="8">Inhibits cell division during the SOS response. Affects a later stage of the cell division protein assembly, after the assembly of the Z ring, by probably suppressing recruitment of FtsL and/or DivIC to the division machinery.</text>
</comment>
<comment type="similarity">
    <text evidence="8">Belongs to the YneA family.</text>
</comment>
<dbReference type="InterPro" id="IPR022887">
    <property type="entry name" value="Cell_div_suppressor_YneA"/>
</dbReference>
<keyword evidence="5 8" id="KW-0717">Septation</keyword>
<keyword evidence="7 8" id="KW-0131">Cell cycle</keyword>
<evidence type="ECO:0000256" key="1">
    <source>
        <dbReference type="ARBA" id="ARBA00022490"/>
    </source>
</evidence>
<evidence type="ECO:0000313" key="12">
    <source>
        <dbReference type="Proteomes" id="UP000000486"/>
    </source>
</evidence>
<keyword evidence="1 8" id="KW-0963">Cytoplasm</keyword>
<evidence type="ECO:0000256" key="9">
    <source>
        <dbReference type="SAM" id="Phobius"/>
    </source>
</evidence>
<evidence type="ECO:0000256" key="7">
    <source>
        <dbReference type="ARBA" id="ARBA00023306"/>
    </source>
</evidence>
<feature type="transmembrane region" description="Helical" evidence="9">
    <location>
        <begin position="12"/>
        <end position="34"/>
    </location>
</feature>
<dbReference type="GO" id="GO:0000917">
    <property type="term" value="P:division septum assembly"/>
    <property type="evidence" value="ECO:0007669"/>
    <property type="project" value="UniProtKB-KW"/>
</dbReference>
<dbReference type="PROSITE" id="PS51782">
    <property type="entry name" value="LYSM"/>
    <property type="match status" value="1"/>
</dbReference>
<dbReference type="EMBL" id="CP002816">
    <property type="protein sequence ID" value="AEH92393.1"/>
    <property type="molecule type" value="Genomic_DNA"/>
</dbReference>
<protein>
    <recommendedName>
        <fullName evidence="8">Cell division suppressor protein YneA</fullName>
    </recommendedName>
</protein>
<dbReference type="InterPro" id="IPR018392">
    <property type="entry name" value="LysM"/>
</dbReference>
<feature type="domain" description="LysM" evidence="10">
    <location>
        <begin position="39"/>
        <end position="90"/>
    </location>
</feature>
<dbReference type="SMR" id="A0A0E0UWB0"/>
<dbReference type="GO" id="GO:0005737">
    <property type="term" value="C:cytoplasm"/>
    <property type="evidence" value="ECO:0007669"/>
    <property type="project" value="UniProtKB-SubCell"/>
</dbReference>
<evidence type="ECO:0000256" key="8">
    <source>
        <dbReference type="HAMAP-Rule" id="MF_02014"/>
    </source>
</evidence>
<dbReference type="NCBIfam" id="NF010723">
    <property type="entry name" value="PRK14125.1"/>
    <property type="match status" value="1"/>
</dbReference>
<dbReference type="GO" id="GO:0009432">
    <property type="term" value="P:SOS response"/>
    <property type="evidence" value="ECO:0007669"/>
    <property type="project" value="UniProtKB-UniRule"/>
</dbReference>
<evidence type="ECO:0000256" key="4">
    <source>
        <dbReference type="ARBA" id="ARBA00023204"/>
    </source>
</evidence>
<dbReference type="AlphaFoldDB" id="A0A0E0UWB0"/>
<evidence type="ECO:0000256" key="6">
    <source>
        <dbReference type="ARBA" id="ARBA00023236"/>
    </source>
</evidence>
<evidence type="ECO:0000256" key="3">
    <source>
        <dbReference type="ARBA" id="ARBA00022763"/>
    </source>
</evidence>
<keyword evidence="9" id="KW-0812">Transmembrane</keyword>
<name>A0A0E0UWB0_LISMM</name>
<dbReference type="InterPro" id="IPR036779">
    <property type="entry name" value="LysM_dom_sf"/>
</dbReference>
<evidence type="ECO:0000256" key="5">
    <source>
        <dbReference type="ARBA" id="ARBA00023210"/>
    </source>
</evidence>
<dbReference type="RefSeq" id="WP_003734518.1">
    <property type="nucleotide sequence ID" value="NC_017537.1"/>
</dbReference>
<dbReference type="Gene3D" id="3.10.350.10">
    <property type="entry name" value="LysM domain"/>
    <property type="match status" value="1"/>
</dbReference>
<evidence type="ECO:0000256" key="2">
    <source>
        <dbReference type="ARBA" id="ARBA00022618"/>
    </source>
</evidence>
<dbReference type="KEGG" id="lmq:LMM7_1388"/>
<dbReference type="GO" id="GO:0051782">
    <property type="term" value="P:negative regulation of cell division"/>
    <property type="evidence" value="ECO:0007669"/>
    <property type="project" value="UniProtKB-UniRule"/>
</dbReference>
<organism evidence="11 12">
    <name type="scientific">Listeria monocytogenes serotype 4a (strain M7)</name>
    <dbReference type="NCBI Taxonomy" id="1030009"/>
    <lineage>
        <taxon>Bacteria</taxon>
        <taxon>Bacillati</taxon>
        <taxon>Bacillota</taxon>
        <taxon>Bacilli</taxon>
        <taxon>Bacillales</taxon>
        <taxon>Listeriaceae</taxon>
        <taxon>Listeria</taxon>
    </lineage>
</organism>
<keyword evidence="2 8" id="KW-0132">Cell division</keyword>
<reference evidence="11 12" key="1">
    <citation type="journal article" date="2011" name="J. Bacteriol.">
        <title>Genome sequence of the nonpathogenic Listeria monocytogenes serovar 4a strain M7.</title>
        <authorList>
            <person name="Chen J."/>
            <person name="Xia Y."/>
            <person name="Cheng C."/>
            <person name="Fang C."/>
            <person name="Shan Y."/>
            <person name="Jin G."/>
            <person name="Fang W."/>
        </authorList>
    </citation>
    <scope>NUCLEOTIDE SEQUENCE [LARGE SCALE GENOMIC DNA]</scope>
    <source>
        <strain evidence="11 12">M7</strain>
    </source>
</reference>
<evidence type="ECO:0000259" key="10">
    <source>
        <dbReference type="PROSITE" id="PS51782"/>
    </source>
</evidence>
<keyword evidence="9" id="KW-0472">Membrane</keyword>
<dbReference type="PATRIC" id="fig|1030009.3.peg.1377"/>
<comment type="subcellular location">
    <subcellularLocation>
        <location evidence="8">Cytoplasm</location>
    </subcellularLocation>
</comment>